<name>B1X1D6_CROS5</name>
<dbReference type="eggNOG" id="ENOG5032707">
    <property type="taxonomic scope" value="Bacteria"/>
</dbReference>
<dbReference type="STRING" id="43989.cce_2015"/>
<dbReference type="AlphaFoldDB" id="B1X1D6"/>
<gene>
    <name evidence="2" type="ordered locus">cce_2015</name>
</gene>
<reference evidence="2 3" key="1">
    <citation type="journal article" date="2008" name="Proc. Natl. Acad. Sci. U.S.A.">
        <title>The genome of Cyanothece 51142, a unicellular diazotrophic cyanobacterium important in the marine nitrogen cycle.</title>
        <authorList>
            <person name="Welsh E.A."/>
            <person name="Liberton M."/>
            <person name="Stoeckel J."/>
            <person name="Loh T."/>
            <person name="Elvitigala T."/>
            <person name="Wang C."/>
            <person name="Wollam A."/>
            <person name="Fulton R.S."/>
            <person name="Clifton S.W."/>
            <person name="Jacobs J.M."/>
            <person name="Aurora R."/>
            <person name="Ghosh B.K."/>
            <person name="Sherman L.A."/>
            <person name="Smith R.D."/>
            <person name="Wilson R.K."/>
            <person name="Pakrasi H.B."/>
        </authorList>
    </citation>
    <scope>NUCLEOTIDE SEQUENCE [LARGE SCALE GENOMIC DNA]</scope>
    <source>
        <strain evidence="3">ATCC 51142 / BH68</strain>
    </source>
</reference>
<proteinExistence type="predicted"/>
<dbReference type="RefSeq" id="WP_009545818.1">
    <property type="nucleotide sequence ID" value="NC_010546.1"/>
</dbReference>
<dbReference type="Pfam" id="PF14491">
    <property type="entry name" value="DUF4435"/>
    <property type="match status" value="1"/>
</dbReference>
<sequence length="318" mass="37849">MANNPDQLRDFRGKATVAFTLFTRQYEKNKLALFCFFEGKDDSKYYSVRIDLIVKPIDDNYFPCGKKSEVLRTHSLITEQEYYNHAKTAYFIDKDFDESIYKTLDADNASKIYETPCYSIENFYTSSYCFKRILRSEFTIDEIDDNFDTCLDLYENRQNEFHEKVGLLNAYIACLMKKDEQEKLDLKSKHNKLMKWFIIELDKIKSNYNLETLNNEFSPKNNPSQQDINKELNYLRSQDCQKSFRGKFEIEFLRKFLEKLKEEANKKKDQQIYFSKKLTVSLLLSNDNILSQLSQYADTPDCLVKYLEQFKENVNTNQ</sequence>
<evidence type="ECO:0000313" key="3">
    <source>
        <dbReference type="Proteomes" id="UP000001203"/>
    </source>
</evidence>
<feature type="domain" description="DUF4435" evidence="1">
    <location>
        <begin position="32"/>
        <end position="269"/>
    </location>
</feature>
<dbReference type="InterPro" id="IPR029492">
    <property type="entry name" value="DUF4435"/>
</dbReference>
<organism evidence="2 3">
    <name type="scientific">Crocosphaera subtropica (strain ATCC 51142 / BH68)</name>
    <name type="common">Cyanothece sp. (strain ATCC 51142)</name>
    <dbReference type="NCBI Taxonomy" id="43989"/>
    <lineage>
        <taxon>Bacteria</taxon>
        <taxon>Bacillati</taxon>
        <taxon>Cyanobacteriota</taxon>
        <taxon>Cyanophyceae</taxon>
        <taxon>Oscillatoriophycideae</taxon>
        <taxon>Chroococcales</taxon>
        <taxon>Aphanothecaceae</taxon>
        <taxon>Crocosphaera</taxon>
        <taxon>Crocosphaera subtropica</taxon>
    </lineage>
</organism>
<evidence type="ECO:0000313" key="2">
    <source>
        <dbReference type="EMBL" id="ACB51365.1"/>
    </source>
</evidence>
<keyword evidence="3" id="KW-1185">Reference proteome</keyword>
<dbReference type="KEGG" id="cyt:cce_2015"/>
<evidence type="ECO:0000259" key="1">
    <source>
        <dbReference type="Pfam" id="PF14491"/>
    </source>
</evidence>
<accession>B1X1D6</accession>
<protein>
    <recommendedName>
        <fullName evidence="1">DUF4435 domain-containing protein</fullName>
    </recommendedName>
</protein>
<dbReference type="EMBL" id="CP000806">
    <property type="protein sequence ID" value="ACB51365.1"/>
    <property type="molecule type" value="Genomic_DNA"/>
</dbReference>
<dbReference type="HOGENOM" id="CLU_074112_0_0_3"/>
<dbReference type="OrthoDB" id="2083140at2"/>
<dbReference type="Proteomes" id="UP000001203">
    <property type="component" value="Chromosome circular"/>
</dbReference>